<evidence type="ECO:0000313" key="3">
    <source>
        <dbReference type="Proteomes" id="UP001194468"/>
    </source>
</evidence>
<keyword evidence="3" id="KW-1185">Reference proteome</keyword>
<sequence>MRPLAPFIAASTITFYLVGQMQELGVRSEAYAKDPKNPYAAQIAREAHH</sequence>
<dbReference type="AlphaFoldDB" id="A0AAD4BM86"/>
<proteinExistence type="predicted"/>
<reference evidence="2" key="1">
    <citation type="submission" date="2019-10" db="EMBL/GenBank/DDBJ databases">
        <authorList>
            <consortium name="DOE Joint Genome Institute"/>
            <person name="Kuo A."/>
            <person name="Miyauchi S."/>
            <person name="Kiss E."/>
            <person name="Drula E."/>
            <person name="Kohler A."/>
            <person name="Sanchez-Garcia M."/>
            <person name="Andreopoulos B."/>
            <person name="Barry K.W."/>
            <person name="Bonito G."/>
            <person name="Buee M."/>
            <person name="Carver A."/>
            <person name="Chen C."/>
            <person name="Cichocki N."/>
            <person name="Clum A."/>
            <person name="Culley D."/>
            <person name="Crous P.W."/>
            <person name="Fauchery L."/>
            <person name="Girlanda M."/>
            <person name="Hayes R."/>
            <person name="Keri Z."/>
            <person name="LaButti K."/>
            <person name="Lipzen A."/>
            <person name="Lombard V."/>
            <person name="Magnuson J."/>
            <person name="Maillard F."/>
            <person name="Morin E."/>
            <person name="Murat C."/>
            <person name="Nolan M."/>
            <person name="Ohm R."/>
            <person name="Pangilinan J."/>
            <person name="Pereira M."/>
            <person name="Perotto S."/>
            <person name="Peter M."/>
            <person name="Riley R."/>
            <person name="Sitrit Y."/>
            <person name="Stielow B."/>
            <person name="Szollosi G."/>
            <person name="Zifcakova L."/>
            <person name="Stursova M."/>
            <person name="Spatafora J.W."/>
            <person name="Tedersoo L."/>
            <person name="Vaario L.-M."/>
            <person name="Yamada A."/>
            <person name="Yan M."/>
            <person name="Wang P."/>
            <person name="Xu J."/>
            <person name="Bruns T."/>
            <person name="Baldrian P."/>
            <person name="Vilgalys R."/>
            <person name="Henrissat B."/>
            <person name="Grigoriev I.V."/>
            <person name="Hibbett D."/>
            <person name="Nagy L.G."/>
            <person name="Martin F.M."/>
        </authorList>
    </citation>
    <scope>NUCLEOTIDE SEQUENCE</scope>
    <source>
        <strain evidence="2">BED1</strain>
    </source>
</reference>
<dbReference type="Pfam" id="PF04911">
    <property type="entry name" value="ATP-synt_J"/>
    <property type="match status" value="1"/>
</dbReference>
<dbReference type="EMBL" id="WHUW01000346">
    <property type="protein sequence ID" value="KAF8415293.1"/>
    <property type="molecule type" value="Genomic_DNA"/>
</dbReference>
<dbReference type="GO" id="GO:0015986">
    <property type="term" value="P:proton motive force-driven ATP synthesis"/>
    <property type="evidence" value="ECO:0007669"/>
    <property type="project" value="InterPro"/>
</dbReference>
<evidence type="ECO:0000313" key="2">
    <source>
        <dbReference type="EMBL" id="KAF8434602.1"/>
    </source>
</evidence>
<dbReference type="EMBL" id="WHUW01000028">
    <property type="protein sequence ID" value="KAF8434602.1"/>
    <property type="molecule type" value="Genomic_DNA"/>
</dbReference>
<name>A0AAD4BM86_BOLED</name>
<organism evidence="2 3">
    <name type="scientific">Boletus edulis BED1</name>
    <dbReference type="NCBI Taxonomy" id="1328754"/>
    <lineage>
        <taxon>Eukaryota</taxon>
        <taxon>Fungi</taxon>
        <taxon>Dikarya</taxon>
        <taxon>Basidiomycota</taxon>
        <taxon>Agaricomycotina</taxon>
        <taxon>Agaricomycetes</taxon>
        <taxon>Agaricomycetidae</taxon>
        <taxon>Boletales</taxon>
        <taxon>Boletineae</taxon>
        <taxon>Boletaceae</taxon>
        <taxon>Boletoideae</taxon>
        <taxon>Boletus</taxon>
    </lineage>
</organism>
<evidence type="ECO:0000313" key="1">
    <source>
        <dbReference type="EMBL" id="KAF8415293.1"/>
    </source>
</evidence>
<dbReference type="GO" id="GO:0045259">
    <property type="term" value="C:proton-transporting ATP synthase complex"/>
    <property type="evidence" value="ECO:0007669"/>
    <property type="project" value="InterPro"/>
</dbReference>
<accession>A0AAD4BM86</accession>
<comment type="caution">
    <text evidence="2">The sequence shown here is derived from an EMBL/GenBank/DDBJ whole genome shotgun (WGS) entry which is preliminary data.</text>
</comment>
<dbReference type="GO" id="GO:0015078">
    <property type="term" value="F:proton transmembrane transporter activity"/>
    <property type="evidence" value="ECO:0007669"/>
    <property type="project" value="InterPro"/>
</dbReference>
<protein>
    <submittedName>
        <fullName evidence="2">Uncharacterized protein</fullName>
    </submittedName>
</protein>
<dbReference type="InterPro" id="IPR006995">
    <property type="entry name" value="ATP_synth_F0_jsu"/>
</dbReference>
<gene>
    <name evidence="2" type="ORF">L210DRAFT_3649097</name>
    <name evidence="1" type="ORF">L210DRAFT_3657677</name>
</gene>
<dbReference type="Proteomes" id="UP001194468">
    <property type="component" value="Unassembled WGS sequence"/>
</dbReference>
<reference evidence="2" key="2">
    <citation type="journal article" date="2020" name="Nat. Commun.">
        <title>Large-scale genome sequencing of mycorrhizal fungi provides insights into the early evolution of symbiotic traits.</title>
        <authorList>
            <person name="Miyauchi S."/>
            <person name="Kiss E."/>
            <person name="Kuo A."/>
            <person name="Drula E."/>
            <person name="Kohler A."/>
            <person name="Sanchez-Garcia M."/>
            <person name="Morin E."/>
            <person name="Andreopoulos B."/>
            <person name="Barry K.W."/>
            <person name="Bonito G."/>
            <person name="Buee M."/>
            <person name="Carver A."/>
            <person name="Chen C."/>
            <person name="Cichocki N."/>
            <person name="Clum A."/>
            <person name="Culley D."/>
            <person name="Crous P.W."/>
            <person name="Fauchery L."/>
            <person name="Girlanda M."/>
            <person name="Hayes R.D."/>
            <person name="Keri Z."/>
            <person name="LaButti K."/>
            <person name="Lipzen A."/>
            <person name="Lombard V."/>
            <person name="Magnuson J."/>
            <person name="Maillard F."/>
            <person name="Murat C."/>
            <person name="Nolan M."/>
            <person name="Ohm R.A."/>
            <person name="Pangilinan J."/>
            <person name="Pereira M.F."/>
            <person name="Perotto S."/>
            <person name="Peter M."/>
            <person name="Pfister S."/>
            <person name="Riley R."/>
            <person name="Sitrit Y."/>
            <person name="Stielow J.B."/>
            <person name="Szollosi G."/>
            <person name="Zifcakova L."/>
            <person name="Stursova M."/>
            <person name="Spatafora J.W."/>
            <person name="Tedersoo L."/>
            <person name="Vaario L.M."/>
            <person name="Yamada A."/>
            <person name="Yan M."/>
            <person name="Wang P."/>
            <person name="Xu J."/>
            <person name="Bruns T."/>
            <person name="Baldrian P."/>
            <person name="Vilgalys R."/>
            <person name="Dunand C."/>
            <person name="Henrissat B."/>
            <person name="Grigoriev I.V."/>
            <person name="Hibbett D."/>
            <person name="Nagy L.G."/>
            <person name="Martin F.M."/>
        </authorList>
    </citation>
    <scope>NUCLEOTIDE SEQUENCE</scope>
    <source>
        <strain evidence="2">BED1</strain>
    </source>
</reference>